<evidence type="ECO:0000313" key="4">
    <source>
        <dbReference type="Proteomes" id="UP000316095"/>
    </source>
</evidence>
<dbReference type="InterPro" id="IPR011429">
    <property type="entry name" value="Cyt_c_Planctomycete-type"/>
</dbReference>
<comment type="caution">
    <text evidence="3">The sequence shown here is derived from an EMBL/GenBank/DDBJ whole genome shotgun (WGS) entry which is preliminary data.</text>
</comment>
<dbReference type="EMBL" id="SJPG01000001">
    <property type="protein sequence ID" value="TWT61238.1"/>
    <property type="molecule type" value="Genomic_DNA"/>
</dbReference>
<feature type="chain" id="PRO_5022828562" evidence="1">
    <location>
        <begin position="28"/>
        <end position="599"/>
    </location>
</feature>
<dbReference type="Proteomes" id="UP000316095">
    <property type="component" value="Unassembled WGS sequence"/>
</dbReference>
<gene>
    <name evidence="3" type="ORF">Pan54_19730</name>
</gene>
<protein>
    <submittedName>
        <fullName evidence="3">Planctomycete cytochrome C</fullName>
    </submittedName>
</protein>
<keyword evidence="1" id="KW-0732">Signal</keyword>
<dbReference type="Pfam" id="PF07635">
    <property type="entry name" value="PSCyt1"/>
    <property type="match status" value="1"/>
</dbReference>
<evidence type="ECO:0000313" key="3">
    <source>
        <dbReference type="EMBL" id="TWT61238.1"/>
    </source>
</evidence>
<dbReference type="RefSeq" id="WP_146503256.1">
    <property type="nucleotide sequence ID" value="NZ_SJPG01000001.1"/>
</dbReference>
<accession>A0A5C5XEM1</accession>
<keyword evidence="4" id="KW-1185">Reference proteome</keyword>
<evidence type="ECO:0000256" key="1">
    <source>
        <dbReference type="SAM" id="SignalP"/>
    </source>
</evidence>
<feature type="signal peptide" evidence="1">
    <location>
        <begin position="1"/>
        <end position="27"/>
    </location>
</feature>
<sequence length="599" mass="67785" precursor="true">MDSYRFSTSLFLSAIITSSLIGSVATADENPQVLANQAFGILKAKCYSCHGGEETYSGLRILDRDVLFANRTGKPFIKSGDPIASKIWEVIKEDNMPVSPDDYVTPVPLAAEEKETLRNWILAGAPIPESGADRDHISRLQVLQWIEEDTDDLDSRDKGTTKYLSLVHLHNNPEISEYDLRLHRAALSKALNSISLSDVIVLPKAIDKYNTVYRIDLDDYRWTAQIWSKMLDHYPYGLMPNTRNKAEYELFEDIERNLDGYFDYFTDIRADWFVAKAIRPPLYHMFLNIPEDVYDLEARLGVNRMQDLKKGEMLRAGVLVSGISSQNRIMDRHRSNYGSYWISYDFQKESGNGNIARYPLGPDHGDEIINKFCFSHDGGEIIYRLPNGLQAYMLIDNHGKRIDVGPTSIVADGARVSGTTEIVNGLSCITCHKHGTKSFDDVISFSHAVRHAKARELIDEIYDVYAMQKVLKRDRRDHLLLLVETIGPFLQVGEDKDKAIESFPEPISLVARQYDKNMTVEDIACELGYENSSQINLNDDDLIDLGLGLLRPEFADRPADLVYKRSMWDSIVGGTSVYQEACEVLGLGQPILRKGAQKY</sequence>
<organism evidence="3 4">
    <name type="scientific">Rubinisphaera italica</name>
    <dbReference type="NCBI Taxonomy" id="2527969"/>
    <lineage>
        <taxon>Bacteria</taxon>
        <taxon>Pseudomonadati</taxon>
        <taxon>Planctomycetota</taxon>
        <taxon>Planctomycetia</taxon>
        <taxon>Planctomycetales</taxon>
        <taxon>Planctomycetaceae</taxon>
        <taxon>Rubinisphaera</taxon>
    </lineage>
</organism>
<dbReference type="AlphaFoldDB" id="A0A5C5XEM1"/>
<evidence type="ECO:0000259" key="2">
    <source>
        <dbReference type="Pfam" id="PF07635"/>
    </source>
</evidence>
<reference evidence="3 4" key="1">
    <citation type="submission" date="2019-02" db="EMBL/GenBank/DDBJ databases">
        <title>Deep-cultivation of Planctomycetes and their phenomic and genomic characterization uncovers novel biology.</title>
        <authorList>
            <person name="Wiegand S."/>
            <person name="Jogler M."/>
            <person name="Boedeker C."/>
            <person name="Pinto D."/>
            <person name="Vollmers J."/>
            <person name="Rivas-Marin E."/>
            <person name="Kohn T."/>
            <person name="Peeters S.H."/>
            <person name="Heuer A."/>
            <person name="Rast P."/>
            <person name="Oberbeckmann S."/>
            <person name="Bunk B."/>
            <person name="Jeske O."/>
            <person name="Meyerdierks A."/>
            <person name="Storesund J.E."/>
            <person name="Kallscheuer N."/>
            <person name="Luecker S."/>
            <person name="Lage O.M."/>
            <person name="Pohl T."/>
            <person name="Merkel B.J."/>
            <person name="Hornburger P."/>
            <person name="Mueller R.-W."/>
            <person name="Bruemmer F."/>
            <person name="Labrenz M."/>
            <person name="Spormann A.M."/>
            <person name="Op Den Camp H."/>
            <person name="Overmann J."/>
            <person name="Amann R."/>
            <person name="Jetten M.S.M."/>
            <person name="Mascher T."/>
            <person name="Medema M.H."/>
            <person name="Devos D.P."/>
            <person name="Kaster A.-K."/>
            <person name="Ovreas L."/>
            <person name="Rohde M."/>
            <person name="Galperin M.Y."/>
            <person name="Jogler C."/>
        </authorList>
    </citation>
    <scope>NUCLEOTIDE SEQUENCE [LARGE SCALE GENOMIC DNA]</scope>
    <source>
        <strain evidence="3 4">Pan54</strain>
    </source>
</reference>
<name>A0A5C5XEM1_9PLAN</name>
<feature type="domain" description="Cytochrome C Planctomycete-type" evidence="2">
    <location>
        <begin position="46"/>
        <end position="96"/>
    </location>
</feature>
<dbReference type="OrthoDB" id="9811281at2"/>
<proteinExistence type="predicted"/>